<feature type="compositionally biased region" description="Acidic residues" evidence="1">
    <location>
        <begin position="1"/>
        <end position="12"/>
    </location>
</feature>
<dbReference type="EMBL" id="CAXAMM010041523">
    <property type="protein sequence ID" value="CAK9099822.1"/>
    <property type="molecule type" value="Genomic_DNA"/>
</dbReference>
<protein>
    <submittedName>
        <fullName evidence="2">Uncharacterized protein</fullName>
    </submittedName>
</protein>
<evidence type="ECO:0000313" key="3">
    <source>
        <dbReference type="Proteomes" id="UP001642464"/>
    </source>
</evidence>
<reference evidence="2 3" key="1">
    <citation type="submission" date="2024-02" db="EMBL/GenBank/DDBJ databases">
        <authorList>
            <person name="Chen Y."/>
            <person name="Shah S."/>
            <person name="Dougan E. K."/>
            <person name="Thang M."/>
            <person name="Chan C."/>
        </authorList>
    </citation>
    <scope>NUCLEOTIDE SEQUENCE [LARGE SCALE GENOMIC DNA]</scope>
</reference>
<feature type="non-terminal residue" evidence="2">
    <location>
        <position position="1"/>
    </location>
</feature>
<evidence type="ECO:0000256" key="1">
    <source>
        <dbReference type="SAM" id="MobiDB-lite"/>
    </source>
</evidence>
<name>A0ABP0RGU7_9DINO</name>
<gene>
    <name evidence="2" type="ORF">SCF082_LOCUS46740</name>
</gene>
<organism evidence="2 3">
    <name type="scientific">Durusdinium trenchii</name>
    <dbReference type="NCBI Taxonomy" id="1381693"/>
    <lineage>
        <taxon>Eukaryota</taxon>
        <taxon>Sar</taxon>
        <taxon>Alveolata</taxon>
        <taxon>Dinophyceae</taxon>
        <taxon>Suessiales</taxon>
        <taxon>Symbiodiniaceae</taxon>
        <taxon>Durusdinium</taxon>
    </lineage>
</organism>
<feature type="compositionally biased region" description="Low complexity" evidence="1">
    <location>
        <begin position="51"/>
        <end position="62"/>
    </location>
</feature>
<dbReference type="Proteomes" id="UP001642464">
    <property type="component" value="Unassembled WGS sequence"/>
</dbReference>
<proteinExistence type="predicted"/>
<feature type="non-terminal residue" evidence="2">
    <location>
        <position position="62"/>
    </location>
</feature>
<sequence length="62" mass="6633">ADADCPDPDQDAQAESAKHGQNVPKLPKENRRKRQKAITDGKPDDKEADAADAAPSGGDYEE</sequence>
<feature type="compositionally biased region" description="Basic and acidic residues" evidence="1">
    <location>
        <begin position="37"/>
        <end position="49"/>
    </location>
</feature>
<accession>A0ABP0RGU7</accession>
<comment type="caution">
    <text evidence="2">The sequence shown here is derived from an EMBL/GenBank/DDBJ whole genome shotgun (WGS) entry which is preliminary data.</text>
</comment>
<feature type="region of interest" description="Disordered" evidence="1">
    <location>
        <begin position="1"/>
        <end position="62"/>
    </location>
</feature>
<keyword evidence="3" id="KW-1185">Reference proteome</keyword>
<evidence type="ECO:0000313" key="2">
    <source>
        <dbReference type="EMBL" id="CAK9099822.1"/>
    </source>
</evidence>